<dbReference type="AlphaFoldDB" id="A0A0M2NJG2"/>
<gene>
    <name evidence="1" type="ORF">CHK_2453</name>
</gene>
<organism evidence="1 2">
    <name type="scientific">Christensenella hongkongensis</name>
    <dbReference type="NCBI Taxonomy" id="270498"/>
    <lineage>
        <taxon>Bacteria</taxon>
        <taxon>Bacillati</taxon>
        <taxon>Bacillota</taxon>
        <taxon>Clostridia</taxon>
        <taxon>Christensenellales</taxon>
        <taxon>Christensenellaceae</taxon>
        <taxon>Christensenella</taxon>
    </lineage>
</organism>
<protein>
    <submittedName>
        <fullName evidence="1">Glycosyl transferase, group 1 family protein LpsD</fullName>
    </submittedName>
</protein>
<name>A0A0M2NJG2_9FIRM</name>
<keyword evidence="2" id="KW-1185">Reference proteome</keyword>
<reference evidence="1 2" key="1">
    <citation type="submission" date="2015-04" db="EMBL/GenBank/DDBJ databases">
        <title>Draft genome sequence of bacteremic isolate Catabacter hongkongensis type strain HKU16T.</title>
        <authorList>
            <person name="Lau S.K."/>
            <person name="Teng J.L."/>
            <person name="Huang Y."/>
            <person name="Curreem S.O."/>
            <person name="Tsui S.K."/>
            <person name="Woo P.C."/>
        </authorList>
    </citation>
    <scope>NUCLEOTIDE SEQUENCE [LARGE SCALE GENOMIC DNA]</scope>
    <source>
        <strain evidence="1 2">HKU16</strain>
    </source>
</reference>
<dbReference type="RefSeq" id="WP_046444235.1">
    <property type="nucleotide sequence ID" value="NZ_LAYJ01000112.1"/>
</dbReference>
<dbReference type="Gene3D" id="3.40.50.2000">
    <property type="entry name" value="Glycogen Phosphorylase B"/>
    <property type="match status" value="1"/>
</dbReference>
<keyword evidence="1" id="KW-0808">Transferase</keyword>
<dbReference type="SUPFAM" id="SSF53756">
    <property type="entry name" value="UDP-Glycosyltransferase/glycogen phosphorylase"/>
    <property type="match status" value="1"/>
</dbReference>
<dbReference type="EMBL" id="LAYJ01000112">
    <property type="protein sequence ID" value="KKI50390.1"/>
    <property type="molecule type" value="Genomic_DNA"/>
</dbReference>
<dbReference type="STRING" id="270498.CHK_2453"/>
<sequence>MNVMIGTAINNANNEEIEFANHAASFFRKEKYNVEEFSLPFCDDLIGMVEQLFAYRLMDIGRNADVLITVGYPAFVIEHPQKEVFLFSMESQIHELWRSKYGACQDASYIALREQILGIEMRALSEAAHIFCASNSLKQDIQKRFGANTDTFRYGNVFEIQNRLAGENIFAIETNLLPEERWDLLIQAFSSVKKNAKLKVYVHGSSVLLARAFRLYVAEQGCGDSVQIIEREMLPQDFEETTAVVNFTYKTRRIPSYIWTALDAGISVIATSDSDAIVELDKGIIIAEPQKEAVAGAMINVIENHDTRNCAEKRRTKDQMESQLAGILKGMVK</sequence>
<comment type="caution">
    <text evidence="1">The sequence shown here is derived from an EMBL/GenBank/DDBJ whole genome shotgun (WGS) entry which is preliminary data.</text>
</comment>
<dbReference type="OrthoDB" id="9802525at2"/>
<dbReference type="Proteomes" id="UP000034076">
    <property type="component" value="Unassembled WGS sequence"/>
</dbReference>
<evidence type="ECO:0000313" key="1">
    <source>
        <dbReference type="EMBL" id="KKI50390.1"/>
    </source>
</evidence>
<evidence type="ECO:0000313" key="2">
    <source>
        <dbReference type="Proteomes" id="UP000034076"/>
    </source>
</evidence>
<dbReference type="GO" id="GO:0016740">
    <property type="term" value="F:transferase activity"/>
    <property type="evidence" value="ECO:0007669"/>
    <property type="project" value="UniProtKB-KW"/>
</dbReference>
<accession>A0A0M2NJG2</accession>
<proteinExistence type="predicted"/>